<dbReference type="InterPro" id="IPR023296">
    <property type="entry name" value="Glyco_hydro_beta-prop_sf"/>
</dbReference>
<evidence type="ECO:0000256" key="4">
    <source>
        <dbReference type="ARBA" id="ARBA00022801"/>
    </source>
</evidence>
<evidence type="ECO:0000256" key="3">
    <source>
        <dbReference type="ARBA" id="ARBA00022729"/>
    </source>
</evidence>
<organism evidence="8 9">
    <name type="scientific">Aquipuribacter hungaricus</name>
    <dbReference type="NCBI Taxonomy" id="545624"/>
    <lineage>
        <taxon>Bacteria</taxon>
        <taxon>Bacillati</taxon>
        <taxon>Actinomycetota</taxon>
        <taxon>Actinomycetes</taxon>
        <taxon>Micrococcales</taxon>
        <taxon>Intrasporangiaceae</taxon>
        <taxon>Aquipuribacter</taxon>
    </lineage>
</organism>
<reference evidence="9" key="1">
    <citation type="journal article" date="2019" name="Int. J. Syst. Evol. Microbiol.">
        <title>The Global Catalogue of Microorganisms (GCM) 10K type strain sequencing project: providing services to taxonomists for standard genome sequencing and annotation.</title>
        <authorList>
            <consortium name="The Broad Institute Genomics Platform"/>
            <consortium name="The Broad Institute Genome Sequencing Center for Infectious Disease"/>
            <person name="Wu L."/>
            <person name="Ma J."/>
        </authorList>
    </citation>
    <scope>NUCLEOTIDE SEQUENCE [LARGE SCALE GENOMIC DNA]</scope>
    <source>
        <strain evidence="9">NCAIM B.02333</strain>
    </source>
</reference>
<dbReference type="Pfam" id="PF03422">
    <property type="entry name" value="CBM_6"/>
    <property type="match status" value="1"/>
</dbReference>
<evidence type="ECO:0000313" key="8">
    <source>
        <dbReference type="EMBL" id="MFC3688776.1"/>
    </source>
</evidence>
<evidence type="ECO:0000313" key="9">
    <source>
        <dbReference type="Proteomes" id="UP001595685"/>
    </source>
</evidence>
<evidence type="ECO:0000259" key="7">
    <source>
        <dbReference type="PROSITE" id="PS51175"/>
    </source>
</evidence>
<feature type="domain" description="CBM6" evidence="7">
    <location>
        <begin position="596"/>
        <end position="727"/>
    </location>
</feature>
<dbReference type="InterPro" id="IPR006584">
    <property type="entry name" value="Cellulose-bd_IV"/>
</dbReference>
<dbReference type="PROSITE" id="PS51318">
    <property type="entry name" value="TAT"/>
    <property type="match status" value="1"/>
</dbReference>
<dbReference type="Pfam" id="PF02018">
    <property type="entry name" value="CBM_4_9"/>
    <property type="match status" value="1"/>
</dbReference>
<comment type="caution">
    <text evidence="8">The sequence shown here is derived from an EMBL/GenBank/DDBJ whole genome shotgun (WGS) entry which is preliminary data.</text>
</comment>
<protein>
    <submittedName>
        <fullName evidence="8">Family 43 glycosylhydrolase</fullName>
    </submittedName>
</protein>
<dbReference type="SMART" id="SM00606">
    <property type="entry name" value="CBD_IV"/>
    <property type="match status" value="1"/>
</dbReference>
<proteinExistence type="inferred from homology"/>
<name>A0ABV7WI90_9MICO</name>
<dbReference type="Pfam" id="PF04616">
    <property type="entry name" value="Glyco_hydro_43"/>
    <property type="match status" value="1"/>
</dbReference>
<dbReference type="CDD" id="cd04084">
    <property type="entry name" value="CBM6_xylanase-like"/>
    <property type="match status" value="1"/>
</dbReference>
<keyword evidence="6" id="KW-0326">Glycosidase</keyword>
<gene>
    <name evidence="8" type="ORF">ACFOLH_10525</name>
</gene>
<keyword evidence="5" id="KW-0119">Carbohydrate metabolism</keyword>
<evidence type="ECO:0000256" key="2">
    <source>
        <dbReference type="ARBA" id="ARBA00022651"/>
    </source>
</evidence>
<dbReference type="InterPro" id="IPR006311">
    <property type="entry name" value="TAT_signal"/>
</dbReference>
<evidence type="ECO:0000256" key="5">
    <source>
        <dbReference type="ARBA" id="ARBA00023277"/>
    </source>
</evidence>
<dbReference type="PANTHER" id="PTHR43772:SF2">
    <property type="entry name" value="PUTATIVE (AFU_ORTHOLOGUE AFUA_2G04480)-RELATED"/>
    <property type="match status" value="1"/>
</dbReference>
<evidence type="ECO:0000256" key="6">
    <source>
        <dbReference type="ARBA" id="ARBA00023295"/>
    </source>
</evidence>
<dbReference type="InterPro" id="IPR003305">
    <property type="entry name" value="CenC_carb-bd"/>
</dbReference>
<dbReference type="SUPFAM" id="SSF49785">
    <property type="entry name" value="Galactose-binding domain-like"/>
    <property type="match status" value="2"/>
</dbReference>
<keyword evidence="2" id="KW-0858">Xylan degradation</keyword>
<keyword evidence="3" id="KW-0732">Signal</keyword>
<dbReference type="InterPro" id="IPR052176">
    <property type="entry name" value="Glycosyl_Hydrlase_43_Enz"/>
</dbReference>
<keyword evidence="9" id="KW-1185">Reference proteome</keyword>
<dbReference type="EMBL" id="JBHRWW010000006">
    <property type="protein sequence ID" value="MFC3688776.1"/>
    <property type="molecule type" value="Genomic_DNA"/>
</dbReference>
<dbReference type="Gene3D" id="2.60.120.260">
    <property type="entry name" value="Galactose-binding domain-like"/>
    <property type="match status" value="2"/>
</dbReference>
<keyword evidence="2" id="KW-0624">Polysaccharide degradation</keyword>
<dbReference type="RefSeq" id="WP_340291398.1">
    <property type="nucleotide sequence ID" value="NZ_JBBEOI010000038.1"/>
</dbReference>
<dbReference type="InterPro" id="IPR008979">
    <property type="entry name" value="Galactose-bd-like_sf"/>
</dbReference>
<dbReference type="InterPro" id="IPR005084">
    <property type="entry name" value="CBM6"/>
</dbReference>
<keyword evidence="4" id="KW-0378">Hydrolase</keyword>
<comment type="similarity">
    <text evidence="1">Belongs to the glycosyl hydrolase 43 family.</text>
</comment>
<sequence length="825" mass="86510">MSSTRTETRHDRDRRRRRRLLAAATVAAGAMVGGLVTATPTTAATATGESGTTAAAATDLITNGGFEQGLTGWFVNNGNAGDGGTLVPTTDAFAGSGAVLVQSRTSTGSGPMQDLSGKIQAGQTYSVRARVKYTAAASPATKQFFVTMHYGGATYTNLASVTATKGQWAQITGTFTVPAGQSVTTARLFVETPWTADPAADPATHLMDFQVDDVAVEGAEPPPPPRPGSRTIEVLGKLPGEHNPLISHKFGADGFGMVDGDRVYMYMTNDTQPYAPDATTGISPQIDYGRINQLTLVSSEDLVNWTDHGEIQVAGPDGVAPYTNNSWAPGAVQKEVDGETKTYLYYANGGGSSNVIVGDSPLGPWEDPRDTTLINGSTPGAQDVAWKFDPAPLVDPADGEEYLFFGGGPASASLPAAERFNNPKNMRGIRLTEDMISTEGSAFVLDTPVSFEAPHVFERDGLYYMTYSSHFGGNDFGGNQTPLPGYPGGGQIPYMISDDPSSWPKEAYQGVLFPNQSQFFGAGTGGNNHQSVFELGGRYYFTYHAPTLNKRINGTTTQGYRSPHIQELTFNADGTIQQVVGDYAGPAQVKDLDPYQVLEAETIAWQQGLTTRKIEGGSAQFGDTAPNLVLTDVDAGDFTSLSSVDFGDGAGALTAEVRPLAAGASVEVRLDDRAGPVVATLPLGDAVGSWTQVSTQLEGVSGVHDVYLTFTGPEDVDLVEVDTWTFEAEAALDVTLTAGTRCVAGRVVVTATAVSQEQVPVMVELTTAWGTRRVSVAPGRSASHAFTTRAGSVDAGTVGAALSARVDGADVAADAEADYGARSCG</sequence>
<dbReference type="PROSITE" id="PS51175">
    <property type="entry name" value="CBM6"/>
    <property type="match status" value="1"/>
</dbReference>
<dbReference type="PANTHER" id="PTHR43772">
    <property type="entry name" value="ENDO-1,4-BETA-XYLANASE"/>
    <property type="match status" value="1"/>
</dbReference>
<evidence type="ECO:0000256" key="1">
    <source>
        <dbReference type="ARBA" id="ARBA00009865"/>
    </source>
</evidence>
<dbReference type="InterPro" id="IPR006710">
    <property type="entry name" value="Glyco_hydro_43"/>
</dbReference>
<dbReference type="CDD" id="cd09003">
    <property type="entry name" value="GH43_XynD-like"/>
    <property type="match status" value="1"/>
</dbReference>
<accession>A0ABV7WI90</accession>
<dbReference type="Gene3D" id="2.115.10.20">
    <property type="entry name" value="Glycosyl hydrolase domain, family 43"/>
    <property type="match status" value="1"/>
</dbReference>
<dbReference type="SUPFAM" id="SSF75005">
    <property type="entry name" value="Arabinanase/levansucrase/invertase"/>
    <property type="match status" value="1"/>
</dbReference>
<dbReference type="Proteomes" id="UP001595685">
    <property type="component" value="Unassembled WGS sequence"/>
</dbReference>